<proteinExistence type="predicted"/>
<dbReference type="GO" id="GO:0003963">
    <property type="term" value="F:RNA-3'-phosphate cyclase activity"/>
    <property type="evidence" value="ECO:0007669"/>
    <property type="project" value="UniProtKB-UniRule"/>
</dbReference>
<evidence type="ECO:0000313" key="4">
    <source>
        <dbReference type="EMBL" id="OXE47590.1"/>
    </source>
</evidence>
<name>A0A227KJR4_9BURK</name>
<dbReference type="PIRSF" id="PIRSF005378">
    <property type="entry name" value="RNA3'_term_phos_cycl_euk"/>
    <property type="match status" value="1"/>
</dbReference>
<dbReference type="NCBIfam" id="TIGR03399">
    <property type="entry name" value="RNA_3prim_cycl"/>
    <property type="match status" value="1"/>
</dbReference>
<dbReference type="PANTHER" id="PTHR11096:SF0">
    <property type="entry name" value="RNA 3'-TERMINAL PHOSPHATE CYCLASE"/>
    <property type="match status" value="1"/>
</dbReference>
<dbReference type="InterPro" id="IPR017770">
    <property type="entry name" value="RNA3'_term_phos_cyc_type_1"/>
</dbReference>
<dbReference type="GeneID" id="78362606"/>
<keyword evidence="5" id="KW-1185">Reference proteome</keyword>
<evidence type="ECO:0000313" key="5">
    <source>
        <dbReference type="Proteomes" id="UP000214610"/>
    </source>
</evidence>
<reference evidence="5" key="1">
    <citation type="submission" date="2017-05" db="EMBL/GenBank/DDBJ databases">
        <title>Improved OligoMM genomes.</title>
        <authorList>
            <person name="Garzetti D."/>
        </authorList>
    </citation>
    <scope>NUCLEOTIDE SEQUENCE [LARGE SCALE GENOMIC DNA]</scope>
    <source>
        <strain evidence="5">YL45</strain>
    </source>
</reference>
<dbReference type="AlphaFoldDB" id="A0A227KJR4"/>
<dbReference type="InterPro" id="IPR000228">
    <property type="entry name" value="RNA3'_term_phos_cyc"/>
</dbReference>
<accession>A0A227KJR4</accession>
<dbReference type="Proteomes" id="UP000214610">
    <property type="component" value="Unassembled WGS sequence"/>
</dbReference>
<organism evidence="4 5">
    <name type="scientific">Turicimonas muris</name>
    <dbReference type="NCBI Taxonomy" id="1796652"/>
    <lineage>
        <taxon>Bacteria</taxon>
        <taxon>Pseudomonadati</taxon>
        <taxon>Pseudomonadota</taxon>
        <taxon>Betaproteobacteria</taxon>
        <taxon>Burkholderiales</taxon>
        <taxon>Sutterellaceae</taxon>
        <taxon>Turicimonas</taxon>
    </lineage>
</organism>
<dbReference type="EMBL" id="NHMP01000004">
    <property type="protein sequence ID" value="OXE47590.1"/>
    <property type="molecule type" value="Genomic_DNA"/>
</dbReference>
<dbReference type="RefSeq" id="WP_066594963.1">
    <property type="nucleotide sequence ID" value="NZ_CAJTBZ010000012.1"/>
</dbReference>
<comment type="caution">
    <text evidence="4">The sequence shown here is derived from an EMBL/GenBank/DDBJ whole genome shotgun (WGS) entry which is preliminary data.</text>
</comment>
<dbReference type="GO" id="GO:0006396">
    <property type="term" value="P:RNA processing"/>
    <property type="evidence" value="ECO:0007669"/>
    <property type="project" value="UniProtKB-UniRule"/>
</dbReference>
<dbReference type="SUPFAM" id="SSF55205">
    <property type="entry name" value="EPT/RTPC-like"/>
    <property type="match status" value="1"/>
</dbReference>
<dbReference type="Gene3D" id="3.30.360.20">
    <property type="entry name" value="RNA 3'-terminal phosphate cyclase, insert domain"/>
    <property type="match status" value="1"/>
</dbReference>
<protein>
    <recommendedName>
        <fullName evidence="2">RNA 3'-terminal phosphate cyclase</fullName>
        <ecNumber evidence="2">6.5.1.4</ecNumber>
    </recommendedName>
</protein>
<evidence type="ECO:0000256" key="1">
    <source>
        <dbReference type="ARBA" id="ARBA00024481"/>
    </source>
</evidence>
<dbReference type="InterPro" id="IPR023797">
    <property type="entry name" value="RNA3'_phos_cyclase_dom"/>
</dbReference>
<comment type="catalytic activity">
    <reaction evidence="1">
        <text>a 3'-end 3'-phospho-ribonucleotide-RNA + ATP = a 3'-end 2',3'-cyclophospho-ribonucleotide-RNA + AMP + diphosphate</text>
        <dbReference type="Rhea" id="RHEA:23976"/>
        <dbReference type="Rhea" id="RHEA-COMP:10463"/>
        <dbReference type="Rhea" id="RHEA-COMP:10464"/>
        <dbReference type="ChEBI" id="CHEBI:30616"/>
        <dbReference type="ChEBI" id="CHEBI:33019"/>
        <dbReference type="ChEBI" id="CHEBI:83062"/>
        <dbReference type="ChEBI" id="CHEBI:83064"/>
        <dbReference type="ChEBI" id="CHEBI:456215"/>
        <dbReference type="EC" id="6.5.1.4"/>
    </reaction>
</comment>
<evidence type="ECO:0000259" key="3">
    <source>
        <dbReference type="Pfam" id="PF01137"/>
    </source>
</evidence>
<gene>
    <name evidence="4" type="ORF">ADH67_07280</name>
</gene>
<dbReference type="PANTHER" id="PTHR11096">
    <property type="entry name" value="RNA 3' TERMINAL PHOSPHATE CYCLASE"/>
    <property type="match status" value="1"/>
</dbReference>
<feature type="domain" description="RNA 3'-terminal phosphate cyclase" evidence="3">
    <location>
        <begin position="10"/>
        <end position="329"/>
    </location>
</feature>
<dbReference type="Pfam" id="PF01137">
    <property type="entry name" value="RTC"/>
    <property type="match status" value="1"/>
</dbReference>
<dbReference type="InterPro" id="IPR036553">
    <property type="entry name" value="RPTC_insert"/>
</dbReference>
<dbReference type="Gene3D" id="3.65.10.20">
    <property type="entry name" value="RNA 3'-terminal phosphate cyclase domain"/>
    <property type="match status" value="1"/>
</dbReference>
<sequence length="347" mass="37794">MKILKIDGSMGHGGGQILRSSLALSCILGIPFEMTDIRKGRPQPGLRKQHLCGVKACAEICGAKVEGAELGSEVLSFVPKKIKSGSYHFAVGSGGSTALVLQSVLLPLAVQKLPSQVIVDGGTYCPQAPTGEFFAESLVPRMNRMGYSIEANIEKFGFYKAGGGQISVACNSPKQFRPVDLVRREKLRNCTVQLITSHFPEKTTLKIRKLITKEFEKMKCAVPYEMEIVEKSTIEEPGAAVIVRTGSAEYPLIFSDIAAYGYSSEALVNNLGKQLRKFFAAEVPVEVHLADQLILPLGFAEGGKFLTSHLTEHLESCCQTFELFTGKKVGLEKDRKELLVEVPKVQG</sequence>
<dbReference type="InterPro" id="IPR037136">
    <property type="entry name" value="RNA3'_phos_cyclase_dom_sf"/>
</dbReference>
<dbReference type="InterPro" id="IPR013792">
    <property type="entry name" value="RNA3'P_cycl/enolpyr_Trfase_a/b"/>
</dbReference>
<dbReference type="EC" id="6.5.1.4" evidence="2"/>
<evidence type="ECO:0000256" key="2">
    <source>
        <dbReference type="NCBIfam" id="TIGR03399"/>
    </source>
</evidence>